<dbReference type="FunFam" id="3.30.200.20:FF:000004">
    <property type="entry name" value="Calcium-dependent protein kinase 1"/>
    <property type="match status" value="2"/>
</dbReference>
<evidence type="ECO:0000256" key="12">
    <source>
        <dbReference type="ARBA" id="ARBA00024334"/>
    </source>
</evidence>
<dbReference type="InterPro" id="IPR017441">
    <property type="entry name" value="Protein_kinase_ATP_BS"/>
</dbReference>
<dbReference type="PROSITE" id="PS00108">
    <property type="entry name" value="PROTEIN_KINASE_ST"/>
    <property type="match status" value="1"/>
</dbReference>
<evidence type="ECO:0000256" key="16">
    <source>
        <dbReference type="SAM" id="MobiDB-lite"/>
    </source>
</evidence>
<dbReference type="GO" id="GO:0004713">
    <property type="term" value="F:protein tyrosine kinase activity"/>
    <property type="evidence" value="ECO:0007669"/>
    <property type="project" value="InterPro"/>
</dbReference>
<dbReference type="EMBL" id="BDQV01000562">
    <property type="protein sequence ID" value="GAY66297.1"/>
    <property type="molecule type" value="Genomic_DNA"/>
</dbReference>
<keyword evidence="20" id="KW-1185">Reference proteome</keyword>
<comment type="caution">
    <text evidence="19">The sequence shown here is derived from an EMBL/GenBank/DDBJ whole genome shotgun (WGS) entry which is preliminary data.</text>
</comment>
<evidence type="ECO:0000256" key="6">
    <source>
        <dbReference type="ARBA" id="ARBA00022723"/>
    </source>
</evidence>
<dbReference type="InterPro" id="IPR000719">
    <property type="entry name" value="Prot_kinase_dom"/>
</dbReference>
<dbReference type="AlphaFoldDB" id="A0A2H5QNU7"/>
<evidence type="ECO:0000256" key="7">
    <source>
        <dbReference type="ARBA" id="ARBA00022737"/>
    </source>
</evidence>
<evidence type="ECO:0000256" key="14">
    <source>
        <dbReference type="ARBA" id="ARBA00048679"/>
    </source>
</evidence>
<evidence type="ECO:0000313" key="19">
    <source>
        <dbReference type="EMBL" id="GAY66297.1"/>
    </source>
</evidence>
<evidence type="ECO:0000256" key="8">
    <source>
        <dbReference type="ARBA" id="ARBA00022741"/>
    </source>
</evidence>
<evidence type="ECO:0000256" key="2">
    <source>
        <dbReference type="ARBA" id="ARBA00012513"/>
    </source>
</evidence>
<evidence type="ECO:0000256" key="10">
    <source>
        <dbReference type="ARBA" id="ARBA00022837"/>
    </source>
</evidence>
<feature type="binding site" evidence="15">
    <location>
        <position position="79"/>
    </location>
    <ligand>
        <name>ATP</name>
        <dbReference type="ChEBI" id="CHEBI:30616"/>
    </ligand>
</feature>
<feature type="region of interest" description="Disordered" evidence="16">
    <location>
        <begin position="1"/>
        <end position="26"/>
    </location>
</feature>
<evidence type="ECO:0000259" key="18">
    <source>
        <dbReference type="PROSITE" id="PS50222"/>
    </source>
</evidence>
<keyword evidence="6" id="KW-0479">Metal-binding</keyword>
<evidence type="ECO:0000259" key="17">
    <source>
        <dbReference type="PROSITE" id="PS50011"/>
    </source>
</evidence>
<feature type="domain" description="EF-hand" evidence="18">
    <location>
        <begin position="957"/>
        <end position="992"/>
    </location>
</feature>
<dbReference type="EC" id="2.7.11.1" evidence="2"/>
<evidence type="ECO:0000256" key="13">
    <source>
        <dbReference type="ARBA" id="ARBA00047899"/>
    </source>
</evidence>
<feature type="domain" description="EF-hand" evidence="18">
    <location>
        <begin position="1017"/>
        <end position="1052"/>
    </location>
</feature>
<gene>
    <name evidence="19" type="ORF">CUMW_247590</name>
</gene>
<dbReference type="SMART" id="SM00219">
    <property type="entry name" value="TyrKc"/>
    <property type="match status" value="1"/>
</dbReference>
<dbReference type="InterPro" id="IPR008271">
    <property type="entry name" value="Ser/Thr_kinase_AS"/>
</dbReference>
<keyword evidence="10" id="KW-0106">Calcium</keyword>
<evidence type="ECO:0000256" key="5">
    <source>
        <dbReference type="ARBA" id="ARBA00022679"/>
    </source>
</evidence>
<dbReference type="PROSITE" id="PS00109">
    <property type="entry name" value="PROTEIN_KINASE_TYR"/>
    <property type="match status" value="1"/>
</dbReference>
<evidence type="ECO:0000256" key="1">
    <source>
        <dbReference type="ARBA" id="ARBA00005354"/>
    </source>
</evidence>
<keyword evidence="9" id="KW-0418">Kinase</keyword>
<dbReference type="CDD" id="cd05117">
    <property type="entry name" value="STKc_CAMK"/>
    <property type="match status" value="1"/>
</dbReference>
<feature type="domain" description="EF-hand" evidence="18">
    <location>
        <begin position="456"/>
        <end position="491"/>
    </location>
</feature>
<dbReference type="InterPro" id="IPR050205">
    <property type="entry name" value="CDPK_Ser/Thr_kinases"/>
</dbReference>
<feature type="binding site" evidence="15">
    <location>
        <position position="685"/>
    </location>
    <ligand>
        <name>ATP</name>
        <dbReference type="ChEBI" id="CHEBI:30616"/>
    </ligand>
</feature>
<evidence type="ECO:0000256" key="15">
    <source>
        <dbReference type="PROSITE-ProRule" id="PRU10141"/>
    </source>
</evidence>
<comment type="catalytic activity">
    <reaction evidence="14">
        <text>L-seryl-[protein] + ATP = O-phospho-L-seryl-[protein] + ADP + H(+)</text>
        <dbReference type="Rhea" id="RHEA:17989"/>
        <dbReference type="Rhea" id="RHEA-COMP:9863"/>
        <dbReference type="Rhea" id="RHEA-COMP:11604"/>
        <dbReference type="ChEBI" id="CHEBI:15378"/>
        <dbReference type="ChEBI" id="CHEBI:29999"/>
        <dbReference type="ChEBI" id="CHEBI:30616"/>
        <dbReference type="ChEBI" id="CHEBI:83421"/>
        <dbReference type="ChEBI" id="CHEBI:456216"/>
        <dbReference type="EC" id="2.7.11.1"/>
    </reaction>
</comment>
<dbReference type="InterPro" id="IPR002048">
    <property type="entry name" value="EF_hand_dom"/>
</dbReference>
<dbReference type="PROSITE" id="PS50222">
    <property type="entry name" value="EF_HAND_2"/>
    <property type="match status" value="5"/>
</dbReference>
<keyword evidence="8 15" id="KW-0547">Nucleotide-binding</keyword>
<comment type="catalytic activity">
    <reaction evidence="13">
        <text>L-threonyl-[protein] + ATP = O-phospho-L-threonyl-[protein] + ADP + H(+)</text>
        <dbReference type="Rhea" id="RHEA:46608"/>
        <dbReference type="Rhea" id="RHEA-COMP:11060"/>
        <dbReference type="Rhea" id="RHEA-COMP:11605"/>
        <dbReference type="ChEBI" id="CHEBI:15378"/>
        <dbReference type="ChEBI" id="CHEBI:30013"/>
        <dbReference type="ChEBI" id="CHEBI:30616"/>
        <dbReference type="ChEBI" id="CHEBI:61977"/>
        <dbReference type="ChEBI" id="CHEBI:456216"/>
        <dbReference type="EC" id="2.7.11.1"/>
    </reaction>
</comment>
<dbReference type="Gene3D" id="3.30.200.20">
    <property type="entry name" value="Phosphorylase Kinase, domain 1"/>
    <property type="match status" value="3"/>
</dbReference>
<feature type="compositionally biased region" description="Low complexity" evidence="16">
    <location>
        <begin position="629"/>
        <end position="638"/>
    </location>
</feature>
<evidence type="ECO:0000256" key="4">
    <source>
        <dbReference type="ARBA" id="ARBA00022553"/>
    </source>
</evidence>
<dbReference type="InterPro" id="IPR018247">
    <property type="entry name" value="EF_Hand_1_Ca_BS"/>
</dbReference>
<dbReference type="Pfam" id="PF13499">
    <property type="entry name" value="EF-hand_7"/>
    <property type="match status" value="2"/>
</dbReference>
<evidence type="ECO:0000256" key="11">
    <source>
        <dbReference type="ARBA" id="ARBA00022840"/>
    </source>
</evidence>
<dbReference type="PROSITE" id="PS00018">
    <property type="entry name" value="EF_HAND_1"/>
    <property type="match status" value="5"/>
</dbReference>
<keyword evidence="11 15" id="KW-0067">ATP-binding</keyword>
<dbReference type="CDD" id="cd00051">
    <property type="entry name" value="EFh"/>
    <property type="match status" value="2"/>
</dbReference>
<organism evidence="19 20">
    <name type="scientific">Citrus unshiu</name>
    <name type="common">Satsuma mandarin</name>
    <name type="synonym">Citrus nobilis var. unshiu</name>
    <dbReference type="NCBI Taxonomy" id="55188"/>
    <lineage>
        <taxon>Eukaryota</taxon>
        <taxon>Viridiplantae</taxon>
        <taxon>Streptophyta</taxon>
        <taxon>Embryophyta</taxon>
        <taxon>Tracheophyta</taxon>
        <taxon>Spermatophyta</taxon>
        <taxon>Magnoliopsida</taxon>
        <taxon>eudicotyledons</taxon>
        <taxon>Gunneridae</taxon>
        <taxon>Pentapetalae</taxon>
        <taxon>rosids</taxon>
        <taxon>malvids</taxon>
        <taxon>Sapindales</taxon>
        <taxon>Rutaceae</taxon>
        <taxon>Aurantioideae</taxon>
        <taxon>Citrus</taxon>
    </lineage>
</organism>
<keyword evidence="3" id="KW-0723">Serine/threonine-protein kinase</keyword>
<keyword evidence="4" id="KW-0597">Phosphoprotein</keyword>
<dbReference type="Proteomes" id="UP000236630">
    <property type="component" value="Unassembled WGS sequence"/>
</dbReference>
<keyword evidence="7" id="KW-0677">Repeat</keyword>
<dbReference type="SMART" id="SM00054">
    <property type="entry name" value="EFh"/>
    <property type="match status" value="5"/>
</dbReference>
<evidence type="ECO:0000256" key="9">
    <source>
        <dbReference type="ARBA" id="ARBA00022777"/>
    </source>
</evidence>
<dbReference type="PROSITE" id="PS50011">
    <property type="entry name" value="PROTEIN_KINASE_DOM"/>
    <property type="match status" value="2"/>
</dbReference>
<reference evidence="19 20" key="1">
    <citation type="journal article" date="2017" name="Front. Genet.">
        <title>Draft sequencing of the heterozygous diploid genome of Satsuma (Citrus unshiu Marc.) using a hybrid assembly approach.</title>
        <authorList>
            <person name="Shimizu T."/>
            <person name="Tanizawa Y."/>
            <person name="Mochizuki T."/>
            <person name="Nagasaki H."/>
            <person name="Yoshioka T."/>
            <person name="Toyoda A."/>
            <person name="Fujiyama A."/>
            <person name="Kaminuma E."/>
            <person name="Nakamura Y."/>
        </authorList>
    </citation>
    <scope>NUCLEOTIDE SEQUENCE [LARGE SCALE GENOMIC DNA]</scope>
    <source>
        <strain evidence="20">cv. Miyagawa wase</strain>
    </source>
</reference>
<dbReference type="InterPro" id="IPR008266">
    <property type="entry name" value="Tyr_kinase_AS"/>
</dbReference>
<proteinExistence type="inferred from homology"/>
<feature type="compositionally biased region" description="Basic and acidic residues" evidence="16">
    <location>
        <begin position="9"/>
        <end position="25"/>
    </location>
</feature>
<dbReference type="SMART" id="SM00220">
    <property type="entry name" value="S_TKc"/>
    <property type="match status" value="1"/>
</dbReference>
<dbReference type="Pfam" id="PF13202">
    <property type="entry name" value="EF-hand_5"/>
    <property type="match status" value="1"/>
</dbReference>
<protein>
    <recommendedName>
        <fullName evidence="2">non-specific serine/threonine protein kinase</fullName>
        <ecNumber evidence="2">2.7.11.1</ecNumber>
    </recommendedName>
</protein>
<feature type="domain" description="EF-hand" evidence="18">
    <location>
        <begin position="420"/>
        <end position="455"/>
    </location>
</feature>
<comment type="similarity">
    <text evidence="1">Belongs to the protein kinase superfamily. CAMK Ser/Thr protein kinase family. CaMK subfamily.</text>
</comment>
<feature type="domain" description="Protein kinase" evidence="17">
    <location>
        <begin position="656"/>
        <end position="914"/>
    </location>
</feature>
<keyword evidence="5" id="KW-0808">Transferase</keyword>
<feature type="domain" description="EF-hand" evidence="18">
    <location>
        <begin position="519"/>
        <end position="554"/>
    </location>
</feature>
<evidence type="ECO:0000313" key="20">
    <source>
        <dbReference type="Proteomes" id="UP000236630"/>
    </source>
</evidence>
<dbReference type="GO" id="GO:0005524">
    <property type="term" value="F:ATP binding"/>
    <property type="evidence" value="ECO:0007669"/>
    <property type="project" value="UniProtKB-UniRule"/>
</dbReference>
<dbReference type="Pfam" id="PF00069">
    <property type="entry name" value="Pkinase"/>
    <property type="match status" value="2"/>
</dbReference>
<name>A0A2H5QNU7_CITUN</name>
<dbReference type="InterPro" id="IPR020635">
    <property type="entry name" value="Tyr_kinase_cat_dom"/>
</dbReference>
<feature type="region of interest" description="Disordered" evidence="16">
    <location>
        <begin position="585"/>
        <end position="604"/>
    </location>
</feature>
<dbReference type="PROSITE" id="PS00107">
    <property type="entry name" value="PROTEIN_KINASE_ATP"/>
    <property type="match status" value="2"/>
</dbReference>
<dbReference type="SUPFAM" id="SSF56112">
    <property type="entry name" value="Protein kinase-like (PK-like)"/>
    <property type="match status" value="3"/>
</dbReference>
<dbReference type="Gene3D" id="1.10.238.10">
    <property type="entry name" value="EF-hand"/>
    <property type="match status" value="4"/>
</dbReference>
<comment type="similarity">
    <text evidence="12">Belongs to the protein kinase superfamily. Ser/Thr protein kinase family. CDPK subfamily.</text>
</comment>
<dbReference type="GO" id="GO:0004674">
    <property type="term" value="F:protein serine/threonine kinase activity"/>
    <property type="evidence" value="ECO:0007669"/>
    <property type="project" value="UniProtKB-KW"/>
</dbReference>
<dbReference type="InterPro" id="IPR011992">
    <property type="entry name" value="EF-hand-dom_pair"/>
</dbReference>
<dbReference type="SUPFAM" id="SSF47473">
    <property type="entry name" value="EF-hand"/>
    <property type="match status" value="2"/>
</dbReference>
<dbReference type="PANTHER" id="PTHR24349">
    <property type="entry name" value="SERINE/THREONINE-PROTEIN KINASE"/>
    <property type="match status" value="1"/>
</dbReference>
<dbReference type="GO" id="GO:0005509">
    <property type="term" value="F:calcium ion binding"/>
    <property type="evidence" value="ECO:0007669"/>
    <property type="project" value="InterPro"/>
</dbReference>
<dbReference type="InterPro" id="IPR011009">
    <property type="entry name" value="Kinase-like_dom_sf"/>
</dbReference>
<dbReference type="FunFam" id="1.10.510.10:FF:000056">
    <property type="entry name" value="calcium-dependent protein kinase 1"/>
    <property type="match status" value="1"/>
</dbReference>
<feature type="region of interest" description="Disordered" evidence="16">
    <location>
        <begin position="610"/>
        <end position="643"/>
    </location>
</feature>
<evidence type="ECO:0000256" key="3">
    <source>
        <dbReference type="ARBA" id="ARBA00022527"/>
    </source>
</evidence>
<accession>A0A2H5QNU7</accession>
<sequence>MGCIFSKGQDSDHPAARQLHDKGQDGDYPAARQLHDAILCKAYEDVKLHYTLGRELGRGEFGITYLCTENSTGLEFACKSIPKRKLVNDYYKDDVRREVEVMQYLSGQPNIVQFKAAYEDDQFVHIVMELCVGGELFDRIVARGHYSERSAASVFRSNPKVLSCILCAGGGAQTMGCIFQHKQDSDRPSRHCSTHGCNSCKRLMRDAVSPTCHDYWAKNWIMNSTGLQFACKSISKRKLVKDYEKDDVRREVAVMQYLSGQPNIVKFKAAYEDDQFVLLLWNYVLVPGAIIARDLRLLYSGGVMHRDLRPENFLFTSMDENAVLNANDFGLSVFIEEETEQGVALAILKGEINFQHDPFPSISSSAIELDANTDPKWRITAAQVLEHPWLKESGEASDKPIDTAVIFRMKQFTAMNKLKKLALKLKEKFTEMDTDNSGTLTYNELKEGLAKLGSTLTEFDVKQYMQAADIDGNGTIDYIEFRTAMMQRHKLERFEISLQSRPVDELGKAFKDDGMGDDATIATIKEIMSEDDRDKDGRISYDEFRSMMKRGTQLHPAVELEQSLFAEMGGCLRKILCCLKPAAAPQQQPPKVHDANPAAAPQQQPIKVHDANPAAAPQQQPLKVHDANPAAAPQQQPPKLDDAILGKPYEDVKLHYTIGKELGSGSSAIIYLCTENSTGLQFACKSISKKKIIAAHERDDVRREVEIMRHLSGQPNIVQFKAAYEDDQCVHIVMEYCAGGELFDRIIARGHFSERDAASVFRVIMNVANVCHSKGVMHRDLKPENFLLTSKDENAVLKAIDFGLSVFIEEGKEFRDVCGSAFYVAPEVLRRRYGKEADIWSAGVILYILLCGVPPFWADTDEGIFEEIRKGEIDFQIDPWPVISSSAKELVRRMLTQDPKKRVTAAQVLEHPWLKESGEASDKPIDTAVLFRIKQFMAMNKLKKLALKVIVENLPTEEIQKLKQKFTEMDTDKSGTLSYDELKAGLAKLGSTLREVDVKHYITVDELETAFKEYNMGDDATIKEIMSEVDRDKDGRISYDEFCAMMKRGTQRRGFASRSLAHVVTMRHKK</sequence>
<dbReference type="Gene3D" id="1.10.510.10">
    <property type="entry name" value="Transferase(Phosphotransferase) domain 1"/>
    <property type="match status" value="2"/>
</dbReference>
<dbReference type="STRING" id="55188.A0A2H5QNU7"/>
<feature type="domain" description="Protein kinase" evidence="17">
    <location>
        <begin position="50"/>
        <end position="558"/>
    </location>
</feature>